<dbReference type="InterPro" id="IPR042171">
    <property type="entry name" value="Acyl-CoA_hotdog"/>
</dbReference>
<dbReference type="Proteomes" id="UP000564573">
    <property type="component" value="Unassembled WGS sequence"/>
</dbReference>
<feature type="domain" description="Acyl-CoA thioesterase-like C-terminal" evidence="3">
    <location>
        <begin position="156"/>
        <end position="289"/>
    </location>
</feature>
<dbReference type="PANTHER" id="PTHR38110">
    <property type="entry name" value="CHROMOSOME 23, WHOLE GENOME SHOTGUN SEQUENCE"/>
    <property type="match status" value="1"/>
</dbReference>
<evidence type="ECO:0000259" key="3">
    <source>
        <dbReference type="Pfam" id="PF20789"/>
    </source>
</evidence>
<dbReference type="Pfam" id="PF20789">
    <property type="entry name" value="4HBT_3C"/>
    <property type="match status" value="1"/>
</dbReference>
<feature type="region of interest" description="Disordered" evidence="1">
    <location>
        <begin position="1"/>
        <end position="25"/>
    </location>
</feature>
<dbReference type="InterPro" id="IPR029069">
    <property type="entry name" value="HotDog_dom_sf"/>
</dbReference>
<comment type="caution">
    <text evidence="4">The sequence shown here is derived from an EMBL/GenBank/DDBJ whole genome shotgun (WGS) entry which is preliminary data.</text>
</comment>
<proteinExistence type="predicted"/>
<dbReference type="AlphaFoldDB" id="A0A839XIF8"/>
<dbReference type="Gene3D" id="2.40.160.210">
    <property type="entry name" value="Acyl-CoA thioesterase, double hotdog domain"/>
    <property type="match status" value="1"/>
</dbReference>
<gene>
    <name evidence="4" type="ORF">FB384_000443</name>
</gene>
<dbReference type="InterPro" id="IPR049450">
    <property type="entry name" value="ACOT8-like_C"/>
</dbReference>
<evidence type="ECO:0000313" key="4">
    <source>
        <dbReference type="EMBL" id="MBB3661539.1"/>
    </source>
</evidence>
<dbReference type="SUPFAM" id="SSF54637">
    <property type="entry name" value="Thioesterase/thiol ester dehydrase-isomerase"/>
    <property type="match status" value="2"/>
</dbReference>
<protein>
    <submittedName>
        <fullName evidence="4">Acyl-CoA thioesterase</fullName>
    </submittedName>
</protein>
<accession>A0A839XIF8</accession>
<feature type="domain" description="Acyl-CoA thioesterase-like N-terminal HotDog" evidence="2">
    <location>
        <begin position="30"/>
        <end position="110"/>
    </location>
</feature>
<organism evidence="4 5">
    <name type="scientific">Prauserella sediminis</name>
    <dbReference type="NCBI Taxonomy" id="577680"/>
    <lineage>
        <taxon>Bacteria</taxon>
        <taxon>Bacillati</taxon>
        <taxon>Actinomycetota</taxon>
        <taxon>Actinomycetes</taxon>
        <taxon>Pseudonocardiales</taxon>
        <taxon>Pseudonocardiaceae</taxon>
        <taxon>Prauserella</taxon>
        <taxon>Prauserella salsuginis group</taxon>
    </lineage>
</organism>
<reference evidence="4 5" key="1">
    <citation type="submission" date="2020-08" db="EMBL/GenBank/DDBJ databases">
        <title>Sequencing the genomes of 1000 actinobacteria strains.</title>
        <authorList>
            <person name="Klenk H.-P."/>
        </authorList>
    </citation>
    <scope>NUCLEOTIDE SEQUENCE [LARGE SCALE GENOMIC DNA]</scope>
    <source>
        <strain evidence="4 5">DSM 45267</strain>
    </source>
</reference>
<evidence type="ECO:0000313" key="5">
    <source>
        <dbReference type="Proteomes" id="UP000564573"/>
    </source>
</evidence>
<sequence length="290" mass="30435">MTTTASSEFDTDTAVTPSGNGHYSTTVSDRWVIREGVANGGYLLALCVRALGDQIALPDPLAVSAHFLRPGTPGPAEITTEVVKQGRRTATGSARLSQQDGAVVLAQATYADLGGMPDPAAPNGTAAHGDTVTSHDTAAPHNTAAFDNTAPALADPDSCTDPLTLSEQPGVTLAARVDYRLDRVPGFWYGTPSRNPVSEFWLRFADGRAADTTALAMLVDAAAPVVLDLGVGGSSTIELTVHMRARPAPGWLACRAFTRHLSGGYHEEDFEIWDSAGVLVAQSRQLALVR</sequence>
<name>A0A839XIF8_9PSEU</name>
<dbReference type="PANTHER" id="PTHR38110:SF1">
    <property type="entry name" value="THIOESTERASE DOMAIN-CONTAINING PROTEIN"/>
    <property type="match status" value="1"/>
</dbReference>
<dbReference type="InterPro" id="IPR049449">
    <property type="entry name" value="TesB_ACOT8-like_N"/>
</dbReference>
<dbReference type="Pfam" id="PF13622">
    <property type="entry name" value="4HBT_3"/>
    <property type="match status" value="1"/>
</dbReference>
<keyword evidence="5" id="KW-1185">Reference proteome</keyword>
<evidence type="ECO:0000259" key="2">
    <source>
        <dbReference type="Pfam" id="PF13622"/>
    </source>
</evidence>
<dbReference type="EMBL" id="JACIBS010000001">
    <property type="protein sequence ID" value="MBB3661539.1"/>
    <property type="molecule type" value="Genomic_DNA"/>
</dbReference>
<dbReference type="CDD" id="cd03443">
    <property type="entry name" value="PaaI_thioesterase"/>
    <property type="match status" value="1"/>
</dbReference>
<evidence type="ECO:0000256" key="1">
    <source>
        <dbReference type="SAM" id="MobiDB-lite"/>
    </source>
</evidence>
<dbReference type="InterPro" id="IPR052389">
    <property type="entry name" value="Sec_Metab_Biosynth-Assoc"/>
</dbReference>
<dbReference type="RefSeq" id="WP_183778684.1">
    <property type="nucleotide sequence ID" value="NZ_JACIBS010000001.1"/>
</dbReference>